<proteinExistence type="predicted"/>
<sequence length="233" mass="25502">MAKNPVYILPGTLCNDRMFAAQINALQNAGYTPCVIPFTEQSSILQMVELCKKVAQEPGPFIGFSMGGIVALALLKSNPELVTSLCLMSSNYLADKPERPAIRLKQIEHAKSSSLEALLKRDFLPHYFYQPNKAHEETVLSMADDLGINAFNAQLSALATREDTLSVIKQSTKKLLIIGGEHDPLCPASVQQSMHEAAPNSDLVLLGHCAHFAPLERSNTVNTILLDWLESLS</sequence>
<dbReference type="InterPro" id="IPR029058">
    <property type="entry name" value="AB_hydrolase_fold"/>
</dbReference>
<dbReference type="InterPro" id="IPR000073">
    <property type="entry name" value="AB_hydrolase_1"/>
</dbReference>
<feature type="domain" description="AB hydrolase-1" evidence="1">
    <location>
        <begin position="56"/>
        <end position="217"/>
    </location>
</feature>
<reference evidence="2 3" key="1">
    <citation type="submission" date="2018-10" db="EMBL/GenBank/DDBJ databases">
        <title>Complete Genome Sequence and Transcriptomic Profiles of a Marine Bacterium, Pseudoalteromonas agarivorans Hao 2018.</title>
        <authorList>
            <person name="Hao L."/>
        </authorList>
    </citation>
    <scope>NUCLEOTIDE SEQUENCE [LARGE SCALE GENOMIC DNA]</scope>
    <source>
        <strain evidence="2 3">Hao 2018</strain>
    </source>
</reference>
<evidence type="ECO:0000313" key="3">
    <source>
        <dbReference type="Proteomes" id="UP000279995"/>
    </source>
</evidence>
<dbReference type="PANTHER" id="PTHR43798">
    <property type="entry name" value="MONOACYLGLYCEROL LIPASE"/>
    <property type="match status" value="1"/>
</dbReference>
<evidence type="ECO:0000313" key="2">
    <source>
        <dbReference type="EMBL" id="AYM86208.1"/>
    </source>
</evidence>
<dbReference type="PRINTS" id="PR00111">
    <property type="entry name" value="ABHYDROLASE"/>
</dbReference>
<dbReference type="RefSeq" id="WP_121637235.1">
    <property type="nucleotide sequence ID" value="NZ_CP033065.1"/>
</dbReference>
<dbReference type="Pfam" id="PF00561">
    <property type="entry name" value="Abhydrolase_1"/>
    <property type="match status" value="1"/>
</dbReference>
<organism evidence="2 3">
    <name type="scientific">Pseudoalteromonas agarivorans</name>
    <dbReference type="NCBI Taxonomy" id="176102"/>
    <lineage>
        <taxon>Bacteria</taxon>
        <taxon>Pseudomonadati</taxon>
        <taxon>Pseudomonadota</taxon>
        <taxon>Gammaproteobacteria</taxon>
        <taxon>Alteromonadales</taxon>
        <taxon>Pseudoalteromonadaceae</taxon>
        <taxon>Pseudoalteromonas</taxon>
    </lineage>
</organism>
<gene>
    <name evidence="2" type="ORF">D9T18_05535</name>
</gene>
<dbReference type="InterPro" id="IPR050266">
    <property type="entry name" value="AB_hydrolase_sf"/>
</dbReference>
<dbReference type="Proteomes" id="UP000279995">
    <property type="component" value="Chromosome I"/>
</dbReference>
<dbReference type="EMBL" id="CP033065">
    <property type="protein sequence ID" value="AYM86208.1"/>
    <property type="molecule type" value="Genomic_DNA"/>
</dbReference>
<dbReference type="Gene3D" id="3.40.50.1820">
    <property type="entry name" value="alpha/beta hydrolase"/>
    <property type="match status" value="1"/>
</dbReference>
<name>A0AAD0TXS2_9GAMM</name>
<dbReference type="AlphaFoldDB" id="A0AAD0TXS2"/>
<dbReference type="GO" id="GO:0016787">
    <property type="term" value="F:hydrolase activity"/>
    <property type="evidence" value="ECO:0007669"/>
    <property type="project" value="UniProtKB-KW"/>
</dbReference>
<keyword evidence="2" id="KW-0378">Hydrolase</keyword>
<evidence type="ECO:0000259" key="1">
    <source>
        <dbReference type="Pfam" id="PF00561"/>
    </source>
</evidence>
<protein>
    <submittedName>
        <fullName evidence="2">Alpha/beta hydrolase</fullName>
    </submittedName>
</protein>
<dbReference type="SUPFAM" id="SSF53474">
    <property type="entry name" value="alpha/beta-Hydrolases"/>
    <property type="match status" value="1"/>
</dbReference>
<accession>A0AAD0TXS2</accession>